<gene>
    <name evidence="1" type="ORF">CK497_09570</name>
</gene>
<sequence>MMNKQRRDSILKITNIVFQLDYRSLPFLGAKNTTHLIYLLLRPPNSKNIKLDLSAVIDPLIEKKRLQSEVSQKKHEKRDLNIFPA</sequence>
<dbReference type="Proteomes" id="UP000218675">
    <property type="component" value="Unassembled WGS sequence"/>
</dbReference>
<comment type="caution">
    <text evidence="1">The sequence shown here is derived from an EMBL/GenBank/DDBJ whole genome shotgun (WGS) entry which is preliminary data.</text>
</comment>
<evidence type="ECO:0000313" key="2">
    <source>
        <dbReference type="Proteomes" id="UP000218675"/>
    </source>
</evidence>
<protein>
    <submittedName>
        <fullName evidence="1">Uncharacterized protein</fullName>
    </submittedName>
</protein>
<organism evidence="1 2">
    <name type="scientific">Vreelandella alkaliphila</name>
    <dbReference type="NCBI Taxonomy" id="272774"/>
    <lineage>
        <taxon>Bacteria</taxon>
        <taxon>Pseudomonadati</taxon>
        <taxon>Pseudomonadota</taxon>
        <taxon>Gammaproteobacteria</taxon>
        <taxon>Oceanospirillales</taxon>
        <taxon>Halomonadaceae</taxon>
        <taxon>Vreelandella</taxon>
    </lineage>
</organism>
<proteinExistence type="predicted"/>
<accession>A0ABX4HHQ5</accession>
<reference evidence="1 2" key="1">
    <citation type="submission" date="2017-08" db="EMBL/GenBank/DDBJ databases">
        <title>Halomonas binhaiensis sp. nov., isolated from saline alkaline soil.</title>
        <authorList>
            <person name="Wang D."/>
            <person name="Zhang G."/>
        </authorList>
    </citation>
    <scope>NUCLEOTIDE SEQUENCE [LARGE SCALE GENOMIC DNA]</scope>
    <source>
        <strain evidence="1 2">WN018</strain>
    </source>
</reference>
<name>A0ABX4HHQ5_9GAMM</name>
<dbReference type="EMBL" id="NSKA01000003">
    <property type="protein sequence ID" value="PAU72017.1"/>
    <property type="molecule type" value="Genomic_DNA"/>
</dbReference>
<keyword evidence="2" id="KW-1185">Reference proteome</keyword>
<evidence type="ECO:0000313" key="1">
    <source>
        <dbReference type="EMBL" id="PAU72017.1"/>
    </source>
</evidence>